<dbReference type="InterPro" id="IPR036452">
    <property type="entry name" value="Ribo_hydro-like"/>
</dbReference>
<keyword evidence="4" id="KW-1185">Reference proteome</keyword>
<dbReference type="Pfam" id="PF07632">
    <property type="entry name" value="Sde182_NH-like"/>
    <property type="match status" value="1"/>
</dbReference>
<protein>
    <recommendedName>
        <fullName evidence="2">Cellulose-binding Sde182 nucleoside hydrolase-like domain-containing protein</fullName>
    </recommendedName>
</protein>
<dbReference type="GO" id="GO:0016799">
    <property type="term" value="F:hydrolase activity, hydrolyzing N-glycosyl compounds"/>
    <property type="evidence" value="ECO:0007669"/>
    <property type="project" value="InterPro"/>
</dbReference>
<proteinExistence type="predicted"/>
<dbReference type="EMBL" id="JAGPXC010000001">
    <property type="protein sequence ID" value="KAH6659509.1"/>
    <property type="molecule type" value="Genomic_DNA"/>
</dbReference>
<dbReference type="RefSeq" id="XP_045963640.1">
    <property type="nucleotide sequence ID" value="XM_046109021.1"/>
</dbReference>
<accession>A0A9P9A434</accession>
<dbReference type="Proteomes" id="UP000758603">
    <property type="component" value="Unassembled WGS sequence"/>
</dbReference>
<comment type="caution">
    <text evidence="3">The sequence shown here is derived from an EMBL/GenBank/DDBJ whole genome shotgun (WGS) entry which is preliminary data.</text>
</comment>
<evidence type="ECO:0000313" key="4">
    <source>
        <dbReference type="Proteomes" id="UP000758603"/>
    </source>
</evidence>
<organism evidence="3 4">
    <name type="scientific">Truncatella angustata</name>
    <dbReference type="NCBI Taxonomy" id="152316"/>
    <lineage>
        <taxon>Eukaryota</taxon>
        <taxon>Fungi</taxon>
        <taxon>Dikarya</taxon>
        <taxon>Ascomycota</taxon>
        <taxon>Pezizomycotina</taxon>
        <taxon>Sordariomycetes</taxon>
        <taxon>Xylariomycetidae</taxon>
        <taxon>Amphisphaeriales</taxon>
        <taxon>Sporocadaceae</taxon>
        <taxon>Truncatella</taxon>
    </lineage>
</organism>
<feature type="domain" description="Cellulose-binding Sde182 nucleoside hydrolase-like" evidence="2">
    <location>
        <begin position="284"/>
        <end position="484"/>
    </location>
</feature>
<dbReference type="Gene3D" id="3.90.245.10">
    <property type="entry name" value="Ribonucleoside hydrolase-like"/>
    <property type="match status" value="1"/>
</dbReference>
<dbReference type="PANTHER" id="PTHR38121:SF4">
    <property type="entry name" value="GH16 DOMAIN-CONTAINING PROTEIN-RELATED"/>
    <property type="match status" value="1"/>
</dbReference>
<evidence type="ECO:0000313" key="3">
    <source>
        <dbReference type="EMBL" id="KAH6659509.1"/>
    </source>
</evidence>
<dbReference type="AlphaFoldDB" id="A0A9P9A434"/>
<dbReference type="GeneID" id="70137912"/>
<dbReference type="CDD" id="cd00413">
    <property type="entry name" value="Glyco_hydrolase_16"/>
    <property type="match status" value="1"/>
</dbReference>
<dbReference type="PANTHER" id="PTHR38121">
    <property type="entry name" value="GH16 DOMAIN-CONTAINING PROTEIN"/>
    <property type="match status" value="1"/>
</dbReference>
<dbReference type="Gene3D" id="2.60.120.200">
    <property type="match status" value="1"/>
</dbReference>
<name>A0A9P9A434_9PEZI</name>
<evidence type="ECO:0000256" key="1">
    <source>
        <dbReference type="SAM" id="SignalP"/>
    </source>
</evidence>
<dbReference type="InterPro" id="IPR013320">
    <property type="entry name" value="ConA-like_dom_sf"/>
</dbReference>
<feature type="signal peptide" evidence="1">
    <location>
        <begin position="1"/>
        <end position="22"/>
    </location>
</feature>
<dbReference type="OrthoDB" id="4388755at2759"/>
<keyword evidence="1" id="KW-0732">Signal</keyword>
<gene>
    <name evidence="3" type="ORF">BKA67DRAFT_686033</name>
</gene>
<reference evidence="3" key="1">
    <citation type="journal article" date="2021" name="Nat. Commun.">
        <title>Genetic determinants of endophytism in the Arabidopsis root mycobiome.</title>
        <authorList>
            <person name="Mesny F."/>
            <person name="Miyauchi S."/>
            <person name="Thiergart T."/>
            <person name="Pickel B."/>
            <person name="Atanasova L."/>
            <person name="Karlsson M."/>
            <person name="Huettel B."/>
            <person name="Barry K.W."/>
            <person name="Haridas S."/>
            <person name="Chen C."/>
            <person name="Bauer D."/>
            <person name="Andreopoulos W."/>
            <person name="Pangilinan J."/>
            <person name="LaButti K."/>
            <person name="Riley R."/>
            <person name="Lipzen A."/>
            <person name="Clum A."/>
            <person name="Drula E."/>
            <person name="Henrissat B."/>
            <person name="Kohler A."/>
            <person name="Grigoriev I.V."/>
            <person name="Martin F.M."/>
            <person name="Hacquard S."/>
        </authorList>
    </citation>
    <scope>NUCLEOTIDE SEQUENCE</scope>
    <source>
        <strain evidence="3">MPI-SDFR-AT-0073</strain>
    </source>
</reference>
<dbReference type="InterPro" id="IPR011483">
    <property type="entry name" value="Sde182_NH-like"/>
</dbReference>
<dbReference type="SUPFAM" id="SSF49899">
    <property type="entry name" value="Concanavalin A-like lectins/glucanases"/>
    <property type="match status" value="1"/>
</dbReference>
<sequence length="485" mass="53739">MLQSQFHGIALAALALSQTVFSTSSCDCWMTKDDGLLFTNYKGINFRSLAKYAGPVPALITGYNANARAGATSAYFKSSAWANFFSLQTWGITDTPVKMVNSPNNAFIQNNTDGSTYLTLRTYRTKNFQSAVEADSVTDDYTAVSLRYRSRVHGNVGACAGAFTYKANNDTGVLVEHESDLEILTSGPTNILHYTTHPEEEDHDNDGSFSIEATDRGKWTNWQDHRLDWTQPKTTWYLNGKMNGELAHEDAQFPSSLIFNMWSTGSSGWEGTMPVGGSAYFDLQYLLYANEFNTRGTIATTSIWLQSQTYSEAILSILDTYGHVFDNLNKYSAVYCRYGKPKQFKLRVASGSKVYGKVALGEALSDGTALLIASLKESTRPLFVSVWGGTNTLAQALDYLTKTRSVDEFSALRRRLRVHAILDQDDTGEWIRQTFPDIYYIFSNHAWAIYPNAAWQGMGCSGIVGANNSIVGADWLAANIQSFGH</sequence>
<feature type="chain" id="PRO_5040377336" description="Cellulose-binding Sde182 nucleoside hydrolase-like domain-containing protein" evidence="1">
    <location>
        <begin position="23"/>
        <end position="485"/>
    </location>
</feature>
<evidence type="ECO:0000259" key="2">
    <source>
        <dbReference type="Pfam" id="PF07632"/>
    </source>
</evidence>